<dbReference type="Proteomes" id="UP000199029">
    <property type="component" value="Unassembled WGS sequence"/>
</dbReference>
<protein>
    <submittedName>
        <fullName evidence="1">Uncharacterized protein</fullName>
    </submittedName>
</protein>
<evidence type="ECO:0000313" key="1">
    <source>
        <dbReference type="EMBL" id="SFQ81706.1"/>
    </source>
</evidence>
<name>A0A1I6BLA1_HYMAR</name>
<dbReference type="OrthoDB" id="711883at2"/>
<dbReference type="AlphaFoldDB" id="A0A1I6BLA1"/>
<dbReference type="EMBL" id="FOXS01000009">
    <property type="protein sequence ID" value="SFQ81706.1"/>
    <property type="molecule type" value="Genomic_DNA"/>
</dbReference>
<proteinExistence type="predicted"/>
<organism evidence="1 2">
    <name type="scientific">Hymenobacter arizonensis</name>
    <name type="common">Siccationidurans arizonensis</name>
    <dbReference type="NCBI Taxonomy" id="1227077"/>
    <lineage>
        <taxon>Bacteria</taxon>
        <taxon>Pseudomonadati</taxon>
        <taxon>Bacteroidota</taxon>
        <taxon>Cytophagia</taxon>
        <taxon>Cytophagales</taxon>
        <taxon>Hymenobacteraceae</taxon>
        <taxon>Hymenobacter</taxon>
    </lineage>
</organism>
<dbReference type="RefSeq" id="WP_092678751.1">
    <property type="nucleotide sequence ID" value="NZ_FOXS01000009.1"/>
</dbReference>
<keyword evidence="2" id="KW-1185">Reference proteome</keyword>
<accession>A0A1I6BLA1</accession>
<gene>
    <name evidence="1" type="ORF">SAMN04515668_4715</name>
</gene>
<evidence type="ECO:0000313" key="2">
    <source>
        <dbReference type="Proteomes" id="UP000199029"/>
    </source>
</evidence>
<reference evidence="2" key="1">
    <citation type="submission" date="2016-10" db="EMBL/GenBank/DDBJ databases">
        <authorList>
            <person name="Varghese N."/>
            <person name="Submissions S."/>
        </authorList>
    </citation>
    <scope>NUCLEOTIDE SEQUENCE [LARGE SCALE GENOMIC DNA]</scope>
    <source>
        <strain evidence="2">OR362-8,ATCC BAA-1266,JCM 13504</strain>
    </source>
</reference>
<sequence length="78" mass="8528">MEPTLKITFSGWKVGMRSLRFAQLLRHQAGLGLKEAWDIKTRVLDHVPVVLELPAPTAADLFAQATALGVICTLEANT</sequence>